<evidence type="ECO:0000256" key="1">
    <source>
        <dbReference type="SAM" id="Phobius"/>
    </source>
</evidence>
<accession>A0A6I6C652</accession>
<keyword evidence="1" id="KW-0812">Transmembrane</keyword>
<reference evidence="2 3" key="1">
    <citation type="submission" date="2019-11" db="EMBL/GenBank/DDBJ databases">
        <title>Complete genome sequence of Spiroplasma tabanidicola TAUS-1 (DSM 22603).</title>
        <authorList>
            <person name="Huang C.-T."/>
            <person name="Lin Y.-C."/>
            <person name="Kuo C.-H."/>
        </authorList>
    </citation>
    <scope>NUCLEOTIDE SEQUENCE [LARGE SCALE GENOMIC DNA]</scope>
    <source>
        <strain evidence="2 3">TAUS-1</strain>
    </source>
</reference>
<dbReference type="Proteomes" id="UP000424468">
    <property type="component" value="Chromosome"/>
</dbReference>
<evidence type="ECO:0000313" key="2">
    <source>
        <dbReference type="EMBL" id="QGS52407.1"/>
    </source>
</evidence>
<proteinExistence type="predicted"/>
<dbReference type="KEGG" id="stab:STABA_v1c10590"/>
<keyword evidence="1" id="KW-0472">Membrane</keyword>
<protein>
    <submittedName>
        <fullName evidence="2">Uncharacterized protein</fullName>
    </submittedName>
</protein>
<keyword evidence="1" id="KW-1133">Transmembrane helix</keyword>
<gene>
    <name evidence="2" type="ORF">STABA_v1c10590</name>
</gene>
<evidence type="ECO:0000313" key="3">
    <source>
        <dbReference type="Proteomes" id="UP000424468"/>
    </source>
</evidence>
<name>A0A6I6C652_9MOLU</name>
<dbReference type="AlphaFoldDB" id="A0A6I6C652"/>
<keyword evidence="3" id="KW-1185">Reference proteome</keyword>
<dbReference type="OrthoDB" id="388324at2"/>
<dbReference type="EMBL" id="CP046276">
    <property type="protein sequence ID" value="QGS52407.1"/>
    <property type="molecule type" value="Genomic_DNA"/>
</dbReference>
<organism evidence="2 3">
    <name type="scientific">Spiroplasma tabanidicola</name>
    <dbReference type="NCBI Taxonomy" id="324079"/>
    <lineage>
        <taxon>Bacteria</taxon>
        <taxon>Bacillati</taxon>
        <taxon>Mycoplasmatota</taxon>
        <taxon>Mollicutes</taxon>
        <taxon>Entomoplasmatales</taxon>
        <taxon>Spiroplasmataceae</taxon>
        <taxon>Spiroplasma</taxon>
    </lineage>
</organism>
<dbReference type="RefSeq" id="WP_156007358.1">
    <property type="nucleotide sequence ID" value="NZ_CP046276.1"/>
</dbReference>
<sequence length="375" mass="42549">MVWGESNSREFLDWADFCRNNALRTRGITNTGGPNFTSDRSSPQYQATKQQLLDIIQKSRTISVQQLYNSLPTNLVSNPTVKHVLLQLYYEDNLTIQSQSKSTSDRETNFVVTFVKKATPPKPSKPNFQGERKQSNIEDLIDNSWSATGRKLSFDKLEKPKRENLNISLKRNSTPTVNMPGEKPVIDVRKKVDSPKVIQPVVITTPNKADPPVVEQNFTYIEIPKPKPEVQAPEPVAPVVQINPVYRPPVKEEVYIEDRVFAGLTDYELYYLAAFLRDAAKLEKARNSYIDSTRDLVYTKADIQYLNNKEGSNIGLKIVGAVLCIVIIGIFILISASKNKIKAKATKDYFKELKNVGYDDLKVELKSKYPKIIEF</sequence>
<feature type="transmembrane region" description="Helical" evidence="1">
    <location>
        <begin position="314"/>
        <end position="334"/>
    </location>
</feature>